<proteinExistence type="predicted"/>
<dbReference type="EMBL" id="AE015924">
    <property type="protein sequence ID" value="AAQ65877.1"/>
    <property type="molecule type" value="Genomic_DNA"/>
</dbReference>
<evidence type="ECO:0000259" key="2">
    <source>
        <dbReference type="Pfam" id="PF03724"/>
    </source>
</evidence>
<evidence type="ECO:0000313" key="4">
    <source>
        <dbReference type="Proteomes" id="UP000000588"/>
    </source>
</evidence>
<dbReference type="AlphaFoldDB" id="Q7MWC2"/>
<keyword evidence="4" id="KW-1185">Reference proteome</keyword>
<dbReference type="InterPro" id="IPR038670">
    <property type="entry name" value="HslJ-like_sf"/>
</dbReference>
<feature type="domain" description="DUF306" evidence="2">
    <location>
        <begin position="40"/>
        <end position="142"/>
    </location>
</feature>
<organism evidence="3 4">
    <name type="scientific">Porphyromonas gingivalis (strain ATCC BAA-308 / W83)</name>
    <dbReference type="NCBI Taxonomy" id="242619"/>
    <lineage>
        <taxon>Bacteria</taxon>
        <taxon>Pseudomonadati</taxon>
        <taxon>Bacteroidota</taxon>
        <taxon>Bacteroidia</taxon>
        <taxon>Bacteroidales</taxon>
        <taxon>Porphyromonadaceae</taxon>
        <taxon>Porphyromonas</taxon>
    </lineage>
</organism>
<evidence type="ECO:0000313" key="3">
    <source>
        <dbReference type="EMBL" id="AAQ65877.1"/>
    </source>
</evidence>
<dbReference type="eggNOG" id="COG3187">
    <property type="taxonomic scope" value="Bacteria"/>
</dbReference>
<dbReference type="DNASU" id="2552681"/>
<feature type="signal peptide" evidence="1">
    <location>
        <begin position="1"/>
        <end position="30"/>
    </location>
</feature>
<sequence>MNHISNIMNRRQYLIALVIAAIFSACGTKANTQGRQESLDGKWEVKLSETEDNSSTENVKMTLEFNLAEKRFGGEGICNTYGGDIETLNSSKGTIRLGDVISTLVACDHMAYENALFDRLPEVRRFQMKEGKCYLYGEDAETPLLILIRQ</sequence>
<reference evidence="3 4" key="1">
    <citation type="journal article" date="2003" name="J. Bacteriol.">
        <title>Complete genome sequence of the oral pathogenic bacterium Porphyromonas gingivalis strain W83.</title>
        <authorList>
            <person name="Nelson K."/>
            <person name="Fleishmann R."/>
            <person name="DeBoy R."/>
            <person name="Paulsen I."/>
            <person name="Fouts D."/>
            <person name="Eisen J."/>
            <person name="Daugherty S."/>
            <person name="Dodson R."/>
            <person name="Durkin A."/>
            <person name="Gwinn M."/>
            <person name="Haft D."/>
            <person name="Kolonay J."/>
            <person name="Nelson W."/>
            <person name="White O."/>
            <person name="Mason T."/>
            <person name="Tallon L."/>
            <person name="Gray J."/>
            <person name="Granger D."/>
            <person name="Tettelin H."/>
            <person name="Dong H."/>
            <person name="Galvin J."/>
            <person name="Duncan M."/>
            <person name="Dewhirst F."/>
            <person name="Fraser C."/>
        </authorList>
    </citation>
    <scope>NUCLEOTIDE SEQUENCE [LARGE SCALE GENOMIC DNA]</scope>
    <source>
        <strain evidence="4">ATCC BAA-308 / W83</strain>
    </source>
</reference>
<dbReference type="Pfam" id="PF03724">
    <property type="entry name" value="META"/>
    <property type="match status" value="1"/>
</dbReference>
<dbReference type="Proteomes" id="UP000000588">
    <property type="component" value="Chromosome"/>
</dbReference>
<name>Q7MWC2_PORGI</name>
<dbReference type="STRING" id="242619.PG_0706"/>
<dbReference type="EnsemblBacteria" id="AAQ65877">
    <property type="protein sequence ID" value="AAQ65877"/>
    <property type="gene ID" value="PG_0706"/>
</dbReference>
<dbReference type="KEGG" id="pgi:PG_0706"/>
<feature type="chain" id="PRO_5004288904" description="DUF306 domain-containing protein" evidence="1">
    <location>
        <begin position="31"/>
        <end position="150"/>
    </location>
</feature>
<keyword evidence="1" id="KW-0732">Signal</keyword>
<protein>
    <recommendedName>
        <fullName evidence="2">DUF306 domain-containing protein</fullName>
    </recommendedName>
</protein>
<dbReference type="InterPro" id="IPR005184">
    <property type="entry name" value="DUF306_Meta_HslJ"/>
</dbReference>
<dbReference type="HOGENOM" id="CLU_1804437_0_0_10"/>
<dbReference type="Gene3D" id="2.40.128.270">
    <property type="match status" value="1"/>
</dbReference>
<evidence type="ECO:0000256" key="1">
    <source>
        <dbReference type="SAM" id="SignalP"/>
    </source>
</evidence>
<gene>
    <name evidence="3" type="ordered locus">PG_0706</name>
</gene>
<accession>Q7MWC2</accession>